<dbReference type="EMBL" id="FNND01000003">
    <property type="protein sequence ID" value="SDW70504.1"/>
    <property type="molecule type" value="Genomic_DNA"/>
</dbReference>
<organism evidence="1 2">
    <name type="scientific">Capnocytophaga granulosa</name>
    <dbReference type="NCBI Taxonomy" id="45242"/>
    <lineage>
        <taxon>Bacteria</taxon>
        <taxon>Pseudomonadati</taxon>
        <taxon>Bacteroidota</taxon>
        <taxon>Flavobacteriia</taxon>
        <taxon>Flavobacteriales</taxon>
        <taxon>Flavobacteriaceae</taxon>
        <taxon>Capnocytophaga</taxon>
    </lineage>
</organism>
<keyword evidence="2" id="KW-1185">Reference proteome</keyword>
<dbReference type="Proteomes" id="UP000182771">
    <property type="component" value="Unassembled WGS sequence"/>
</dbReference>
<evidence type="ECO:0000313" key="1">
    <source>
        <dbReference type="EMBL" id="SDW70504.1"/>
    </source>
</evidence>
<name>A0A1H2VRB6_9FLAO</name>
<dbReference type="GeneID" id="85016819"/>
<proteinExistence type="predicted"/>
<evidence type="ECO:0000313" key="2">
    <source>
        <dbReference type="Proteomes" id="UP000182771"/>
    </source>
</evidence>
<protein>
    <submittedName>
        <fullName evidence="1">Uncharacterized protein</fullName>
    </submittedName>
</protein>
<gene>
    <name evidence="1" type="ORF">SAMN05444420_103254</name>
</gene>
<reference evidence="1 2" key="1">
    <citation type="submission" date="2016-10" db="EMBL/GenBank/DDBJ databases">
        <authorList>
            <person name="Varghese N."/>
            <person name="Submissions S."/>
        </authorList>
    </citation>
    <scope>NUCLEOTIDE SEQUENCE [LARGE SCALE GENOMIC DNA]</scope>
    <source>
        <strain evidence="1 2">DSM 11449</strain>
    </source>
</reference>
<dbReference type="OrthoDB" id="9901450at2"/>
<sequence length="161" mass="18328">MNLFNLLLKIGDDILNKPNSTAAQVANFAVKNPELVKQGANLIGDMFKSLTFISFTFFNRTNADREIRTDYNNWKRTPNTSEKAKQKKVFKGMSSFIGSRIKNETFMDIGLERGFISRENPNETILGVFGNGEVHYAEKVSYNSIDPELDRELNKNKLVLI</sequence>
<accession>A0A1H2VRB6</accession>
<comment type="caution">
    <text evidence="1">The sequence shown here is derived from an EMBL/GenBank/DDBJ whole genome shotgun (WGS) entry which is preliminary data.</text>
</comment>
<dbReference type="RefSeq" id="WP_016420609.1">
    <property type="nucleotide sequence ID" value="NZ_FNND01000003.1"/>
</dbReference>
<dbReference type="AlphaFoldDB" id="A0A1H2VRB6"/>